<dbReference type="PANTHER" id="PTHR11803:SF58">
    <property type="entry name" value="PROTEIN HMF1-RELATED"/>
    <property type="match status" value="1"/>
</dbReference>
<dbReference type="AlphaFoldDB" id="A0A6H9WFB8"/>
<dbReference type="Proteomes" id="UP000431744">
    <property type="component" value="Unassembled WGS sequence"/>
</dbReference>
<dbReference type="GO" id="GO:0019239">
    <property type="term" value="F:deaminase activity"/>
    <property type="evidence" value="ECO:0007669"/>
    <property type="project" value="TreeGrafter"/>
</dbReference>
<dbReference type="OrthoDB" id="9803101at2"/>
<evidence type="ECO:0000313" key="2">
    <source>
        <dbReference type="EMBL" id="KAB1646818.1"/>
    </source>
</evidence>
<evidence type="ECO:0000256" key="1">
    <source>
        <dbReference type="ARBA" id="ARBA00010552"/>
    </source>
</evidence>
<comment type="caution">
    <text evidence="2">The sequence shown here is derived from an EMBL/GenBank/DDBJ whole genome shotgun (WGS) entry which is preliminary data.</text>
</comment>
<name>A0A6H9WFB8_9MICO</name>
<dbReference type="GO" id="GO:0005829">
    <property type="term" value="C:cytosol"/>
    <property type="evidence" value="ECO:0007669"/>
    <property type="project" value="TreeGrafter"/>
</dbReference>
<protein>
    <submittedName>
        <fullName evidence="2">RidA family protein</fullName>
    </submittedName>
</protein>
<proteinExistence type="inferred from homology"/>
<dbReference type="SUPFAM" id="SSF55298">
    <property type="entry name" value="YjgF-like"/>
    <property type="match status" value="1"/>
</dbReference>
<dbReference type="RefSeq" id="WP_158029984.1">
    <property type="nucleotide sequence ID" value="NZ_BMHG01000002.1"/>
</dbReference>
<accession>A0A6H9WFB8</accession>
<dbReference type="CDD" id="cd00448">
    <property type="entry name" value="YjgF_YER057c_UK114_family"/>
    <property type="match status" value="1"/>
</dbReference>
<reference evidence="2 3" key="1">
    <citation type="submission" date="2019-09" db="EMBL/GenBank/DDBJ databases">
        <title>Phylogeny of genus Pseudoclavibacter and closely related genus.</title>
        <authorList>
            <person name="Li Y."/>
        </authorList>
    </citation>
    <scope>NUCLEOTIDE SEQUENCE [LARGE SCALE GENOMIC DNA]</scope>
    <source>
        <strain evidence="2 3">EGI 60007</strain>
    </source>
</reference>
<dbReference type="Gene3D" id="3.30.1330.40">
    <property type="entry name" value="RutC-like"/>
    <property type="match status" value="1"/>
</dbReference>
<dbReference type="InterPro" id="IPR006175">
    <property type="entry name" value="YjgF/YER057c/UK114"/>
</dbReference>
<dbReference type="EMBL" id="WBJY01000004">
    <property type="protein sequence ID" value="KAB1646818.1"/>
    <property type="molecule type" value="Genomic_DNA"/>
</dbReference>
<comment type="similarity">
    <text evidence="1">Belongs to the RutC family.</text>
</comment>
<keyword evidence="3" id="KW-1185">Reference proteome</keyword>
<dbReference type="PANTHER" id="PTHR11803">
    <property type="entry name" value="2-IMINOBUTANOATE/2-IMINOPROPANOATE DEAMINASE RIDA"/>
    <property type="match status" value="1"/>
</dbReference>
<evidence type="ECO:0000313" key="3">
    <source>
        <dbReference type="Proteomes" id="UP000431744"/>
    </source>
</evidence>
<organism evidence="2 3">
    <name type="scientific">Pseudoclavibacter endophyticus</name>
    <dbReference type="NCBI Taxonomy" id="1778590"/>
    <lineage>
        <taxon>Bacteria</taxon>
        <taxon>Bacillati</taxon>
        <taxon>Actinomycetota</taxon>
        <taxon>Actinomycetes</taxon>
        <taxon>Micrococcales</taxon>
        <taxon>Microbacteriaceae</taxon>
        <taxon>Pseudoclavibacter</taxon>
    </lineage>
</organism>
<gene>
    <name evidence="2" type="ORF">F8O04_13875</name>
</gene>
<dbReference type="InterPro" id="IPR035959">
    <property type="entry name" value="RutC-like_sf"/>
</dbReference>
<dbReference type="Pfam" id="PF01042">
    <property type="entry name" value="Ribonuc_L-PSP"/>
    <property type="match status" value="1"/>
</dbReference>
<sequence length="140" mass="14202">MTRFLEAAETAVDGKPALSDAAEYAYVAITPPGQTLIHIAGACPLAPDGATMSVGNVRGQAALCVENLVQSLAAAGAGLADVVKTTVYVASAEQADLVAAWEVTRDAFAPHRPPSTLLGVAALGYDNQLVEIEAVAALKG</sequence>